<evidence type="ECO:0000256" key="6">
    <source>
        <dbReference type="ARBA" id="ARBA00022777"/>
    </source>
</evidence>
<sequence>MTAPRLEAARRLVVKIGSALLVGPDGLRGDWLRGLCDDVAAWRARGCDVVLVSSGSIALGRRVLGLAPGALPLEQAQAAAAVGQIRLARAYEEALAPHGVPTAQILLTLEDSADRRRYLNSRATMQTLLSLGVVPIVNENDTVATDEIRFGDNDRLAAQIAVTCGADQLLLLSDVDGLYTANPKTDPSARHLPVIEAITPQIEAMGGDPVSGLSKGGMKTKLMAARTAVAGGCAMAIAEGSVLRPLTAVAQGARASWFLPEADPQLARKRWIAAMKPKGVLHVDDGAARALAHGKSLLPAGITRVEGAFGRGDPVAITGPGGERLATGLTRYTADEAGRIAGHHSAQIETILGYPGRAALVHRDDMVT</sequence>
<dbReference type="PRINTS" id="PR00474">
    <property type="entry name" value="GLU5KINASE"/>
</dbReference>
<comment type="caution">
    <text evidence="8">Lacks conserved residue(s) required for the propagation of feature annotation.</text>
</comment>
<dbReference type="InterPro" id="IPR011529">
    <property type="entry name" value="Glu_5kinase"/>
</dbReference>
<dbReference type="HAMAP" id="MF_00456">
    <property type="entry name" value="ProB"/>
    <property type="match status" value="1"/>
</dbReference>
<feature type="binding site" evidence="8">
    <location>
        <begin position="173"/>
        <end position="174"/>
    </location>
    <ligand>
        <name>ATP</name>
        <dbReference type="ChEBI" id="CHEBI:30616"/>
    </ligand>
</feature>
<keyword evidence="3 8" id="KW-0641">Proline biosynthesis</keyword>
<comment type="subcellular location">
    <subcellularLocation>
        <location evidence="8">Cytoplasm</location>
    </subcellularLocation>
</comment>
<dbReference type="Pfam" id="PF01472">
    <property type="entry name" value="PUA"/>
    <property type="match status" value="1"/>
</dbReference>
<dbReference type="PIRSF" id="PIRSF000729">
    <property type="entry name" value="GK"/>
    <property type="match status" value="1"/>
</dbReference>
<dbReference type="UniPathway" id="UPA00098">
    <property type="reaction ID" value="UER00359"/>
</dbReference>
<dbReference type="GO" id="GO:0055129">
    <property type="term" value="P:L-proline biosynthetic process"/>
    <property type="evidence" value="ECO:0007669"/>
    <property type="project" value="UniProtKB-UniRule"/>
</dbReference>
<dbReference type="InterPro" id="IPR036974">
    <property type="entry name" value="PUA_sf"/>
</dbReference>
<dbReference type="EC" id="2.7.2.11" evidence="8"/>
<dbReference type="GO" id="GO:0004349">
    <property type="term" value="F:glutamate 5-kinase activity"/>
    <property type="evidence" value="ECO:0007669"/>
    <property type="project" value="UniProtKB-UniRule"/>
</dbReference>
<dbReference type="InterPro" id="IPR036393">
    <property type="entry name" value="AceGlu_kinase-like_sf"/>
</dbReference>
<comment type="function">
    <text evidence="8">Catalyzes the transfer of a phosphate group to glutamate to form L-glutamate 5-phosphate.</text>
</comment>
<dbReference type="InterPro" id="IPR005715">
    <property type="entry name" value="Glu_5kinase/COase_Synthase"/>
</dbReference>
<dbReference type="SMART" id="SM00359">
    <property type="entry name" value="PUA"/>
    <property type="match status" value="1"/>
</dbReference>
<dbReference type="InterPro" id="IPR041739">
    <property type="entry name" value="G5K_ProB"/>
</dbReference>
<dbReference type="SUPFAM" id="SSF53633">
    <property type="entry name" value="Carbamate kinase-like"/>
    <property type="match status" value="1"/>
</dbReference>
<dbReference type="SUPFAM" id="SSF88697">
    <property type="entry name" value="PUA domain-like"/>
    <property type="match status" value="1"/>
</dbReference>
<dbReference type="PROSITE" id="PS50890">
    <property type="entry name" value="PUA"/>
    <property type="match status" value="1"/>
</dbReference>
<keyword evidence="7 8" id="KW-0067">ATP-binding</keyword>
<feature type="domain" description="PUA" evidence="9">
    <location>
        <begin position="279"/>
        <end position="361"/>
    </location>
</feature>
<evidence type="ECO:0000256" key="4">
    <source>
        <dbReference type="ARBA" id="ARBA00022679"/>
    </source>
</evidence>
<dbReference type="CDD" id="cd21157">
    <property type="entry name" value="PUA_G5K"/>
    <property type="match status" value="1"/>
</dbReference>
<keyword evidence="4 8" id="KW-0808">Transferase</keyword>
<feature type="binding site" evidence="8">
    <location>
        <position position="141"/>
    </location>
    <ligand>
        <name>substrate</name>
    </ligand>
</feature>
<dbReference type="AlphaFoldDB" id="A0A418ZRJ7"/>
<gene>
    <name evidence="8" type="primary">proB</name>
    <name evidence="10" type="ORF">D3P06_15575</name>
</gene>
<keyword evidence="6 8" id="KW-0418">Kinase</keyword>
<comment type="pathway">
    <text evidence="8">Amino-acid biosynthesis; L-proline biosynthesis; L-glutamate 5-semialdehyde from L-glutamate: step 1/2.</text>
</comment>
<dbReference type="FunFam" id="3.40.1160.10:FF:000018">
    <property type="entry name" value="Glutamate 5-kinase"/>
    <property type="match status" value="1"/>
</dbReference>
<keyword evidence="5 8" id="KW-0547">Nucleotide-binding</keyword>
<organism evidence="10 11">
    <name type="scientific">Paracoccus aestuarii</name>
    <dbReference type="NCBI Taxonomy" id="453842"/>
    <lineage>
        <taxon>Bacteria</taxon>
        <taxon>Pseudomonadati</taxon>
        <taxon>Pseudomonadota</taxon>
        <taxon>Alphaproteobacteria</taxon>
        <taxon>Rhodobacterales</taxon>
        <taxon>Paracoccaceae</taxon>
        <taxon>Paracoccus</taxon>
    </lineage>
</organism>
<protein>
    <recommendedName>
        <fullName evidence="8">Glutamate 5-kinase</fullName>
        <ecNumber evidence="8">2.7.2.11</ecNumber>
    </recommendedName>
    <alternativeName>
        <fullName evidence="8">Gamma-glutamyl kinase</fullName>
        <shortName evidence="8">GK</shortName>
    </alternativeName>
</protein>
<keyword evidence="11" id="KW-1185">Reference proteome</keyword>
<dbReference type="NCBIfam" id="TIGR01027">
    <property type="entry name" value="proB"/>
    <property type="match status" value="1"/>
</dbReference>
<dbReference type="Gene3D" id="2.30.130.10">
    <property type="entry name" value="PUA domain"/>
    <property type="match status" value="1"/>
</dbReference>
<dbReference type="Proteomes" id="UP000285530">
    <property type="component" value="Unassembled WGS sequence"/>
</dbReference>
<comment type="catalytic activity">
    <reaction evidence="8">
        <text>L-glutamate + ATP = L-glutamyl 5-phosphate + ADP</text>
        <dbReference type="Rhea" id="RHEA:14877"/>
        <dbReference type="ChEBI" id="CHEBI:29985"/>
        <dbReference type="ChEBI" id="CHEBI:30616"/>
        <dbReference type="ChEBI" id="CHEBI:58274"/>
        <dbReference type="ChEBI" id="CHEBI:456216"/>
        <dbReference type="EC" id="2.7.2.11"/>
    </reaction>
</comment>
<dbReference type="GO" id="GO:0003723">
    <property type="term" value="F:RNA binding"/>
    <property type="evidence" value="ECO:0007669"/>
    <property type="project" value="InterPro"/>
</dbReference>
<feature type="binding site" evidence="8">
    <location>
        <position position="15"/>
    </location>
    <ligand>
        <name>ATP</name>
        <dbReference type="ChEBI" id="CHEBI:30616"/>
    </ligand>
</feature>
<dbReference type="PANTHER" id="PTHR43654:SF1">
    <property type="entry name" value="ISOPENTENYL PHOSPHATE KINASE"/>
    <property type="match status" value="1"/>
</dbReference>
<dbReference type="InterPro" id="IPR015947">
    <property type="entry name" value="PUA-like_sf"/>
</dbReference>
<name>A0A418ZRJ7_9RHOB</name>
<evidence type="ECO:0000313" key="11">
    <source>
        <dbReference type="Proteomes" id="UP000285530"/>
    </source>
</evidence>
<comment type="caution">
    <text evidence="10">The sequence shown here is derived from an EMBL/GenBank/DDBJ whole genome shotgun (WGS) entry which is preliminary data.</text>
</comment>
<evidence type="ECO:0000256" key="2">
    <source>
        <dbReference type="ARBA" id="ARBA00022605"/>
    </source>
</evidence>
<feature type="binding site" evidence="8">
    <location>
        <position position="153"/>
    </location>
    <ligand>
        <name>substrate</name>
    </ligand>
</feature>
<dbReference type="EMBL" id="QZEV01000110">
    <property type="protein sequence ID" value="RJK98681.1"/>
    <property type="molecule type" value="Genomic_DNA"/>
</dbReference>
<dbReference type="GO" id="GO:0005829">
    <property type="term" value="C:cytosol"/>
    <property type="evidence" value="ECO:0007669"/>
    <property type="project" value="TreeGrafter"/>
</dbReference>
<dbReference type="Pfam" id="PF00696">
    <property type="entry name" value="AA_kinase"/>
    <property type="match status" value="1"/>
</dbReference>
<evidence type="ECO:0000259" key="9">
    <source>
        <dbReference type="SMART" id="SM00359"/>
    </source>
</evidence>
<evidence type="ECO:0000256" key="8">
    <source>
        <dbReference type="HAMAP-Rule" id="MF_00456"/>
    </source>
</evidence>
<dbReference type="InterPro" id="IPR002478">
    <property type="entry name" value="PUA"/>
</dbReference>
<comment type="similarity">
    <text evidence="8">Belongs to the glutamate 5-kinase family.</text>
</comment>
<dbReference type="InterPro" id="IPR019797">
    <property type="entry name" value="Glutamate_5-kinase_CS"/>
</dbReference>
<dbReference type="InterPro" id="IPR001048">
    <property type="entry name" value="Asp/Glu/Uridylate_kinase"/>
</dbReference>
<evidence type="ECO:0000256" key="5">
    <source>
        <dbReference type="ARBA" id="ARBA00022741"/>
    </source>
</evidence>
<accession>A0A418ZRJ7</accession>
<dbReference type="Gene3D" id="3.40.1160.10">
    <property type="entry name" value="Acetylglutamate kinase-like"/>
    <property type="match status" value="1"/>
</dbReference>
<dbReference type="CDD" id="cd04242">
    <property type="entry name" value="AAK_G5K_ProB"/>
    <property type="match status" value="1"/>
</dbReference>
<keyword evidence="2 8" id="KW-0028">Amino-acid biosynthesis</keyword>
<evidence type="ECO:0000256" key="3">
    <source>
        <dbReference type="ARBA" id="ARBA00022650"/>
    </source>
</evidence>
<keyword evidence="1 8" id="KW-0963">Cytoplasm</keyword>
<dbReference type="PANTHER" id="PTHR43654">
    <property type="entry name" value="GLUTAMATE 5-KINASE"/>
    <property type="match status" value="1"/>
</dbReference>
<dbReference type="GO" id="GO:0005524">
    <property type="term" value="F:ATP binding"/>
    <property type="evidence" value="ECO:0007669"/>
    <property type="project" value="UniProtKB-KW"/>
</dbReference>
<evidence type="ECO:0000256" key="7">
    <source>
        <dbReference type="ARBA" id="ARBA00022840"/>
    </source>
</evidence>
<dbReference type="InterPro" id="IPR001057">
    <property type="entry name" value="Glu/AcGlu_kinase"/>
</dbReference>
<feature type="binding site" evidence="8">
    <location>
        <position position="54"/>
    </location>
    <ligand>
        <name>substrate</name>
    </ligand>
</feature>
<evidence type="ECO:0000313" key="10">
    <source>
        <dbReference type="EMBL" id="RJK98681.1"/>
    </source>
</evidence>
<dbReference type="OrthoDB" id="9804434at2"/>
<dbReference type="PROSITE" id="PS00902">
    <property type="entry name" value="GLUTAMATE_5_KINASE"/>
    <property type="match status" value="1"/>
</dbReference>
<evidence type="ECO:0000256" key="1">
    <source>
        <dbReference type="ARBA" id="ARBA00022490"/>
    </source>
</evidence>
<reference evidence="10 11" key="1">
    <citation type="submission" date="2018-09" db="EMBL/GenBank/DDBJ databases">
        <title>Paracoccus onubensis nov. sp. a moderate halophilic bacterium isolated from Gruta de las Maravillas (Aracena, Spain).</title>
        <authorList>
            <person name="Jurado V."/>
            <person name="Gutierrez-Patricio S."/>
            <person name="Gonzalez-Pimentel J.L."/>
            <person name="Laiz L."/>
            <person name="Saiz-Jimenez C."/>
        </authorList>
    </citation>
    <scope>NUCLEOTIDE SEQUENCE [LARGE SCALE GENOMIC DNA]</scope>
    <source>
        <strain evidence="10 11">DSM 19484</strain>
    </source>
</reference>
<proteinExistence type="inferred from homology"/>